<dbReference type="InterPro" id="IPR036388">
    <property type="entry name" value="WH-like_DNA-bd_sf"/>
</dbReference>
<dbReference type="PANTHER" id="PTHR35807:SF1">
    <property type="entry name" value="TRANSCRIPTIONAL REGULATOR REDD"/>
    <property type="match status" value="1"/>
</dbReference>
<comment type="caution">
    <text evidence="7">The sequence shown here is derived from an EMBL/GenBank/DDBJ whole genome shotgun (WGS) entry which is preliminary data.</text>
</comment>
<dbReference type="SMART" id="SM01043">
    <property type="entry name" value="BTAD"/>
    <property type="match status" value="1"/>
</dbReference>
<dbReference type="SUPFAM" id="SSF48452">
    <property type="entry name" value="TPR-like"/>
    <property type="match status" value="1"/>
</dbReference>
<evidence type="ECO:0000256" key="5">
    <source>
        <dbReference type="PROSITE-ProRule" id="PRU01091"/>
    </source>
</evidence>
<evidence type="ECO:0000256" key="4">
    <source>
        <dbReference type="ARBA" id="ARBA00023163"/>
    </source>
</evidence>
<evidence type="ECO:0000256" key="1">
    <source>
        <dbReference type="ARBA" id="ARBA00005820"/>
    </source>
</evidence>
<dbReference type="InterPro" id="IPR005158">
    <property type="entry name" value="BTAD"/>
</dbReference>
<reference evidence="8" key="1">
    <citation type="journal article" date="2019" name="Int. J. Syst. Evol. Microbiol.">
        <title>The Global Catalogue of Microorganisms (GCM) 10K type strain sequencing project: providing services to taxonomists for standard genome sequencing and annotation.</title>
        <authorList>
            <consortium name="The Broad Institute Genomics Platform"/>
            <consortium name="The Broad Institute Genome Sequencing Center for Infectious Disease"/>
            <person name="Wu L."/>
            <person name="Ma J."/>
        </authorList>
    </citation>
    <scope>NUCLEOTIDE SEQUENCE [LARGE SCALE GENOMIC DNA]</scope>
    <source>
        <strain evidence="8">JCM 16014</strain>
    </source>
</reference>
<protein>
    <recommendedName>
        <fullName evidence="6">OmpR/PhoB-type domain-containing protein</fullName>
    </recommendedName>
</protein>
<dbReference type="Gene3D" id="1.10.10.10">
    <property type="entry name" value="Winged helix-like DNA-binding domain superfamily/Winged helix DNA-binding domain"/>
    <property type="match status" value="1"/>
</dbReference>
<keyword evidence="2" id="KW-0805">Transcription regulation</keyword>
<dbReference type="PANTHER" id="PTHR35807">
    <property type="entry name" value="TRANSCRIPTIONAL REGULATOR REDD-RELATED"/>
    <property type="match status" value="1"/>
</dbReference>
<keyword evidence="8" id="KW-1185">Reference proteome</keyword>
<dbReference type="SUPFAM" id="SSF46894">
    <property type="entry name" value="C-terminal effector domain of the bipartite response regulators"/>
    <property type="match status" value="1"/>
</dbReference>
<gene>
    <name evidence="7" type="ORF">GCM10009839_01930</name>
</gene>
<sequence>MAMTEFRVLGAIETMVAGRAVQVGSARQRAVLAVLLAEANRVVTVDQVIDRVWGQGPVPENPRPTVSTYISLLRRALNTTSGVHIVRHPSGYKMVLDERCVDVHRFRELLTAARAQSSDSQAADLLQAGLDLWRGEPYTGMETPWSNAARQNLLLQRYSARLDLTDLYLRLGRHTALVGELTDQAEKNALDERIAGQLMLALYRCGRKADALARYQQTRSRLAAELGSDPGPSLRDLQARILSDDGDLAVAIPEPAAAGPGHRARKQCVNSRFHPGCSWVARLNQPGSHLS</sequence>
<keyword evidence="3 5" id="KW-0238">DNA-binding</keyword>
<accession>A0ABP5F1S7</accession>
<organism evidence="7 8">
    <name type="scientific">Catenulispora yoronensis</name>
    <dbReference type="NCBI Taxonomy" id="450799"/>
    <lineage>
        <taxon>Bacteria</taxon>
        <taxon>Bacillati</taxon>
        <taxon>Actinomycetota</taxon>
        <taxon>Actinomycetes</taxon>
        <taxon>Catenulisporales</taxon>
        <taxon>Catenulisporaceae</taxon>
        <taxon>Catenulispora</taxon>
    </lineage>
</organism>
<dbReference type="Pfam" id="PF03704">
    <property type="entry name" value="BTAD"/>
    <property type="match status" value="1"/>
</dbReference>
<evidence type="ECO:0000313" key="7">
    <source>
        <dbReference type="EMBL" id="GAA2011457.1"/>
    </source>
</evidence>
<dbReference type="Pfam" id="PF00486">
    <property type="entry name" value="Trans_reg_C"/>
    <property type="match status" value="1"/>
</dbReference>
<dbReference type="Proteomes" id="UP001500751">
    <property type="component" value="Unassembled WGS sequence"/>
</dbReference>
<feature type="domain" description="OmpR/PhoB-type" evidence="6">
    <location>
        <begin position="1"/>
        <end position="96"/>
    </location>
</feature>
<proteinExistence type="inferred from homology"/>
<dbReference type="InterPro" id="IPR011990">
    <property type="entry name" value="TPR-like_helical_dom_sf"/>
</dbReference>
<dbReference type="EMBL" id="BAAAQN010000001">
    <property type="protein sequence ID" value="GAA2011457.1"/>
    <property type="molecule type" value="Genomic_DNA"/>
</dbReference>
<evidence type="ECO:0000256" key="3">
    <source>
        <dbReference type="ARBA" id="ARBA00023125"/>
    </source>
</evidence>
<dbReference type="InterPro" id="IPR016032">
    <property type="entry name" value="Sig_transdc_resp-reg_C-effctor"/>
</dbReference>
<evidence type="ECO:0000256" key="2">
    <source>
        <dbReference type="ARBA" id="ARBA00023015"/>
    </source>
</evidence>
<dbReference type="SMART" id="SM00862">
    <property type="entry name" value="Trans_reg_C"/>
    <property type="match status" value="1"/>
</dbReference>
<dbReference type="PROSITE" id="PS51755">
    <property type="entry name" value="OMPR_PHOB"/>
    <property type="match status" value="1"/>
</dbReference>
<dbReference type="Gene3D" id="1.25.40.10">
    <property type="entry name" value="Tetratricopeptide repeat domain"/>
    <property type="match status" value="1"/>
</dbReference>
<keyword evidence="4" id="KW-0804">Transcription</keyword>
<dbReference type="InterPro" id="IPR001867">
    <property type="entry name" value="OmpR/PhoB-type_DNA-bd"/>
</dbReference>
<feature type="DNA-binding region" description="OmpR/PhoB-type" evidence="5">
    <location>
        <begin position="1"/>
        <end position="96"/>
    </location>
</feature>
<dbReference type="InterPro" id="IPR051677">
    <property type="entry name" value="AfsR-DnrI-RedD_regulator"/>
</dbReference>
<name>A0ABP5F1S7_9ACTN</name>
<dbReference type="CDD" id="cd15831">
    <property type="entry name" value="BTAD"/>
    <property type="match status" value="1"/>
</dbReference>
<evidence type="ECO:0000313" key="8">
    <source>
        <dbReference type="Proteomes" id="UP001500751"/>
    </source>
</evidence>
<evidence type="ECO:0000259" key="6">
    <source>
        <dbReference type="PROSITE" id="PS51755"/>
    </source>
</evidence>
<comment type="similarity">
    <text evidence="1">Belongs to the AfsR/DnrI/RedD regulatory family.</text>
</comment>